<dbReference type="PANTHER" id="PTHR11455:SF30">
    <property type="entry name" value="CRYPTOCHROME-1"/>
    <property type="match status" value="1"/>
</dbReference>
<dbReference type="PANTHER" id="PTHR11455">
    <property type="entry name" value="CRYPTOCHROME"/>
    <property type="match status" value="1"/>
</dbReference>
<dbReference type="Pfam" id="PF03441">
    <property type="entry name" value="FAD_binding_7"/>
    <property type="match status" value="1"/>
</dbReference>
<reference evidence="7" key="2">
    <citation type="journal article" date="2007" name="PLoS Biol.">
        <title>Survey sequencing and comparative analysis of the elephant shark (Callorhinchus milii) genome.</title>
        <authorList>
            <person name="Venkatesh B."/>
            <person name="Kirkness E.F."/>
            <person name="Loh Y.H."/>
            <person name="Halpern A.L."/>
            <person name="Lee A.P."/>
            <person name="Johnson J."/>
            <person name="Dandona N."/>
            <person name="Viswanathan L.D."/>
            <person name="Tay A."/>
            <person name="Venter J.C."/>
            <person name="Strausberg R.L."/>
            <person name="Brenner S."/>
        </authorList>
    </citation>
    <scope>NUCLEOTIDE SEQUENCE [LARGE SCALE GENOMIC DNA]</scope>
</reference>
<proteinExistence type="inferred from homology"/>
<comment type="cofactor">
    <cofactor evidence="1">
        <name>FAD</name>
        <dbReference type="ChEBI" id="CHEBI:57692"/>
    </cofactor>
</comment>
<evidence type="ECO:0000313" key="6">
    <source>
        <dbReference type="Ensembl" id="ENSCMIP00000039768.1"/>
    </source>
</evidence>
<dbReference type="SUPFAM" id="SSF48173">
    <property type="entry name" value="Cryptochrome/photolyase FAD-binding domain"/>
    <property type="match status" value="1"/>
</dbReference>
<dbReference type="GO" id="GO:0043153">
    <property type="term" value="P:entrainment of circadian clock by photoperiod"/>
    <property type="evidence" value="ECO:0007669"/>
    <property type="project" value="TreeGrafter"/>
</dbReference>
<reference evidence="6" key="4">
    <citation type="submission" date="2025-08" db="UniProtKB">
        <authorList>
            <consortium name="Ensembl"/>
        </authorList>
    </citation>
    <scope>IDENTIFICATION</scope>
</reference>
<evidence type="ECO:0000313" key="7">
    <source>
        <dbReference type="Proteomes" id="UP000314986"/>
    </source>
</evidence>
<accession>A0A4W3JNX9</accession>
<dbReference type="GO" id="GO:0003677">
    <property type="term" value="F:DNA binding"/>
    <property type="evidence" value="ECO:0007669"/>
    <property type="project" value="TreeGrafter"/>
</dbReference>
<dbReference type="STRING" id="7868.ENSCMIP00000039768"/>
<evidence type="ECO:0000259" key="5">
    <source>
        <dbReference type="Pfam" id="PF03441"/>
    </source>
</evidence>
<sequence length="97" mass="11519">IFLFRFLLQCLDTSLRKLNSRLFVIRGQPADVFPRLFKVFDELLLDADWSVNADSWMWLSCSSFFQQFFHCYCPVGFGRRTDPMEIMLGKCLFSIKF</sequence>
<organism evidence="6 7">
    <name type="scientific">Callorhinchus milii</name>
    <name type="common">Ghost shark</name>
    <dbReference type="NCBI Taxonomy" id="7868"/>
    <lineage>
        <taxon>Eukaryota</taxon>
        <taxon>Metazoa</taxon>
        <taxon>Chordata</taxon>
        <taxon>Craniata</taxon>
        <taxon>Vertebrata</taxon>
        <taxon>Chondrichthyes</taxon>
        <taxon>Holocephali</taxon>
        <taxon>Chimaeriformes</taxon>
        <taxon>Callorhinchidae</taxon>
        <taxon>Callorhinchus</taxon>
    </lineage>
</organism>
<comment type="similarity">
    <text evidence="2">Belongs to the DNA photolyase class-1 family.</text>
</comment>
<feature type="domain" description="Cryptochrome/DNA photolyase FAD-binding" evidence="5">
    <location>
        <begin position="38"/>
        <end position="84"/>
    </location>
</feature>
<dbReference type="GeneTree" id="ENSGT00940000165925"/>
<protein>
    <recommendedName>
        <fullName evidence="5">Cryptochrome/DNA photolyase FAD-binding domain-containing protein</fullName>
    </recommendedName>
</protein>
<dbReference type="GO" id="GO:0005737">
    <property type="term" value="C:cytoplasm"/>
    <property type="evidence" value="ECO:0007669"/>
    <property type="project" value="TreeGrafter"/>
</dbReference>
<reference evidence="7" key="3">
    <citation type="journal article" date="2014" name="Nature">
        <title>Elephant shark genome provides unique insights into gnathostome evolution.</title>
        <authorList>
            <consortium name="International Elephant Shark Genome Sequencing Consortium"/>
            <person name="Venkatesh B."/>
            <person name="Lee A.P."/>
            <person name="Ravi V."/>
            <person name="Maurya A.K."/>
            <person name="Lian M.M."/>
            <person name="Swann J.B."/>
            <person name="Ohta Y."/>
            <person name="Flajnik M.F."/>
            <person name="Sutoh Y."/>
            <person name="Kasahara M."/>
            <person name="Hoon S."/>
            <person name="Gangu V."/>
            <person name="Roy S.W."/>
            <person name="Irimia M."/>
            <person name="Korzh V."/>
            <person name="Kondrychyn I."/>
            <person name="Lim Z.W."/>
            <person name="Tay B.H."/>
            <person name="Tohari S."/>
            <person name="Kong K.W."/>
            <person name="Ho S."/>
            <person name="Lorente-Galdos B."/>
            <person name="Quilez J."/>
            <person name="Marques-Bonet T."/>
            <person name="Raney B.J."/>
            <person name="Ingham P.W."/>
            <person name="Tay A."/>
            <person name="Hillier L.W."/>
            <person name="Minx P."/>
            <person name="Boehm T."/>
            <person name="Wilson R.K."/>
            <person name="Brenner S."/>
            <person name="Warren W.C."/>
        </authorList>
    </citation>
    <scope>NUCLEOTIDE SEQUENCE [LARGE SCALE GENOMIC DNA]</scope>
</reference>
<dbReference type="Proteomes" id="UP000314986">
    <property type="component" value="Unassembled WGS sequence"/>
</dbReference>
<keyword evidence="7" id="KW-1185">Reference proteome</keyword>
<dbReference type="InterPro" id="IPR036134">
    <property type="entry name" value="Crypto/Photolyase_FAD-like_sf"/>
</dbReference>
<keyword evidence="3" id="KW-0285">Flavoprotein</keyword>
<evidence type="ECO:0000256" key="1">
    <source>
        <dbReference type="ARBA" id="ARBA00001974"/>
    </source>
</evidence>
<dbReference type="GO" id="GO:0071949">
    <property type="term" value="F:FAD binding"/>
    <property type="evidence" value="ECO:0007669"/>
    <property type="project" value="TreeGrafter"/>
</dbReference>
<evidence type="ECO:0000256" key="4">
    <source>
        <dbReference type="ARBA" id="ARBA00022827"/>
    </source>
</evidence>
<dbReference type="GO" id="GO:0032922">
    <property type="term" value="P:circadian regulation of gene expression"/>
    <property type="evidence" value="ECO:0007669"/>
    <property type="project" value="TreeGrafter"/>
</dbReference>
<dbReference type="AlphaFoldDB" id="A0A4W3JNX9"/>
<keyword evidence="4" id="KW-0274">FAD</keyword>
<reference evidence="6" key="5">
    <citation type="submission" date="2025-09" db="UniProtKB">
        <authorList>
            <consortium name="Ensembl"/>
        </authorList>
    </citation>
    <scope>IDENTIFICATION</scope>
</reference>
<dbReference type="InParanoid" id="A0A4W3JNX9"/>
<dbReference type="SUPFAM" id="SSF52425">
    <property type="entry name" value="Cryptochrome/photolyase, N-terminal domain"/>
    <property type="match status" value="1"/>
</dbReference>
<dbReference type="GO" id="GO:0005634">
    <property type="term" value="C:nucleus"/>
    <property type="evidence" value="ECO:0007669"/>
    <property type="project" value="TreeGrafter"/>
</dbReference>
<reference evidence="7" key="1">
    <citation type="journal article" date="2006" name="Science">
        <title>Ancient noncoding elements conserved in the human genome.</title>
        <authorList>
            <person name="Venkatesh B."/>
            <person name="Kirkness E.F."/>
            <person name="Loh Y.H."/>
            <person name="Halpern A.L."/>
            <person name="Lee A.P."/>
            <person name="Johnson J."/>
            <person name="Dandona N."/>
            <person name="Viswanathan L.D."/>
            <person name="Tay A."/>
            <person name="Venter J.C."/>
            <person name="Strausberg R.L."/>
            <person name="Brenner S."/>
        </authorList>
    </citation>
    <scope>NUCLEOTIDE SEQUENCE [LARGE SCALE GENOMIC DNA]</scope>
</reference>
<evidence type="ECO:0000256" key="3">
    <source>
        <dbReference type="ARBA" id="ARBA00022630"/>
    </source>
</evidence>
<dbReference type="InterPro" id="IPR036155">
    <property type="entry name" value="Crypto/Photolyase_N_sf"/>
</dbReference>
<evidence type="ECO:0000256" key="2">
    <source>
        <dbReference type="ARBA" id="ARBA00005862"/>
    </source>
</evidence>
<dbReference type="InterPro" id="IPR005101">
    <property type="entry name" value="Cryptochr/Photolyase_FAD-bd"/>
</dbReference>
<dbReference type="GO" id="GO:0045892">
    <property type="term" value="P:negative regulation of DNA-templated transcription"/>
    <property type="evidence" value="ECO:0007669"/>
    <property type="project" value="TreeGrafter"/>
</dbReference>
<dbReference type="Ensembl" id="ENSCMIT00000040339.1">
    <property type="protein sequence ID" value="ENSCMIP00000039768.1"/>
    <property type="gene ID" value="ENSCMIG00000016641.1"/>
</dbReference>
<name>A0A4W3JNX9_CALMI</name>
<dbReference type="Gene3D" id="1.10.579.10">
    <property type="entry name" value="DNA Cyclobutane Dipyrimidine Photolyase, subunit A, domain 3"/>
    <property type="match status" value="1"/>
</dbReference>
<dbReference type="InterPro" id="IPR002081">
    <property type="entry name" value="Cryptochrome/DNA_photolyase_1"/>
</dbReference>